<dbReference type="GO" id="GO:0003723">
    <property type="term" value="F:RNA binding"/>
    <property type="evidence" value="ECO:0007669"/>
    <property type="project" value="UniProtKB-UniRule"/>
</dbReference>
<protein>
    <recommendedName>
        <fullName evidence="4">RRM domain-containing protein</fullName>
    </recommendedName>
</protein>
<feature type="compositionally biased region" description="Basic and acidic residues" evidence="3">
    <location>
        <begin position="340"/>
        <end position="359"/>
    </location>
</feature>
<proteinExistence type="predicted"/>
<feature type="compositionally biased region" description="Polar residues" evidence="3">
    <location>
        <begin position="329"/>
        <end position="339"/>
    </location>
</feature>
<dbReference type="SUPFAM" id="SSF54928">
    <property type="entry name" value="RNA-binding domain, RBD"/>
    <property type="match status" value="1"/>
</dbReference>
<dbReference type="AlphaFoldDB" id="A0A8H3ISE9"/>
<gene>
    <name evidence="5" type="ORF">HETSPECPRED_007498</name>
</gene>
<dbReference type="GO" id="GO:0005730">
    <property type="term" value="C:nucleolus"/>
    <property type="evidence" value="ECO:0007669"/>
    <property type="project" value="TreeGrafter"/>
</dbReference>
<feature type="compositionally biased region" description="Polar residues" evidence="3">
    <location>
        <begin position="364"/>
        <end position="376"/>
    </location>
</feature>
<dbReference type="PANTHER" id="PTHR23236:SF95">
    <property type="entry name" value="NUCLEOLAR PROTEIN 13"/>
    <property type="match status" value="1"/>
</dbReference>
<dbReference type="SMART" id="SM00360">
    <property type="entry name" value="RRM"/>
    <property type="match status" value="2"/>
</dbReference>
<sequence length="416" mass="45545">MASEPPTSRSTSTSPPPSSKKRKRHDPGLEELEVNIAAPEPPSKKALRKAKKGKNVPSKPSSKPEPIAGLPSSQDDQAELPQLSKRSGFGIWIGNLRWSASNLDLRNFLTSDTTITDDAITRIHMPTPKDSPATPQSSAKAQNKGFAYVDFSNQTALDHALSLSESLLAGRRVLIKDCRSFEGRPAKPKEEQDTIASSSTKPPSKRIFVGNLSFDTTKEGIKEHFSKCGEVLDVHIATFEDSGKCKGYGWVKFDTIDAGQAAVRGWVDVYQNQDQDNDQGSSSQEDEQSKTKRKPRARKWWVNKFQGLPLRMEFAEAKEVRYKKRFGKSTISQQDSPSHTVEESNHVKDTAGDPSEHRVGRSKGSGSQTSQPTRTFNPAAAKRIDARTIKPGAALASAPRLQGNIIASKGKKTVLA</sequence>
<feature type="region of interest" description="Disordered" evidence="3">
    <location>
        <begin position="1"/>
        <end position="77"/>
    </location>
</feature>
<keyword evidence="6" id="KW-1185">Reference proteome</keyword>
<dbReference type="InterPro" id="IPR035979">
    <property type="entry name" value="RBD_domain_sf"/>
</dbReference>
<accession>A0A8H3ISE9</accession>
<feature type="domain" description="RRM" evidence="4">
    <location>
        <begin position="205"/>
        <end position="317"/>
    </location>
</feature>
<evidence type="ECO:0000256" key="3">
    <source>
        <dbReference type="SAM" id="MobiDB-lite"/>
    </source>
</evidence>
<feature type="compositionally biased region" description="Basic and acidic residues" evidence="3">
    <location>
        <begin position="183"/>
        <end position="192"/>
    </location>
</feature>
<evidence type="ECO:0000256" key="2">
    <source>
        <dbReference type="PROSITE-ProRule" id="PRU00176"/>
    </source>
</evidence>
<evidence type="ECO:0000313" key="5">
    <source>
        <dbReference type="EMBL" id="CAF9929918.1"/>
    </source>
</evidence>
<feature type="region of interest" description="Disordered" evidence="3">
    <location>
        <begin position="272"/>
        <end position="296"/>
    </location>
</feature>
<name>A0A8H3ISE9_9LECA</name>
<organism evidence="5 6">
    <name type="scientific">Heterodermia speciosa</name>
    <dbReference type="NCBI Taxonomy" id="116794"/>
    <lineage>
        <taxon>Eukaryota</taxon>
        <taxon>Fungi</taxon>
        <taxon>Dikarya</taxon>
        <taxon>Ascomycota</taxon>
        <taxon>Pezizomycotina</taxon>
        <taxon>Lecanoromycetes</taxon>
        <taxon>OSLEUM clade</taxon>
        <taxon>Lecanoromycetidae</taxon>
        <taxon>Caliciales</taxon>
        <taxon>Physciaceae</taxon>
        <taxon>Heterodermia</taxon>
    </lineage>
</organism>
<dbReference type="Proteomes" id="UP000664521">
    <property type="component" value="Unassembled WGS sequence"/>
</dbReference>
<dbReference type="InterPro" id="IPR012677">
    <property type="entry name" value="Nucleotide-bd_a/b_plait_sf"/>
</dbReference>
<feature type="compositionally biased region" description="Low complexity" evidence="3">
    <location>
        <begin position="272"/>
        <end position="283"/>
    </location>
</feature>
<dbReference type="EMBL" id="CAJPDS010000053">
    <property type="protein sequence ID" value="CAF9929918.1"/>
    <property type="molecule type" value="Genomic_DNA"/>
</dbReference>
<evidence type="ECO:0000313" key="6">
    <source>
        <dbReference type="Proteomes" id="UP000664521"/>
    </source>
</evidence>
<dbReference type="Gene3D" id="3.30.70.330">
    <property type="match status" value="2"/>
</dbReference>
<comment type="caution">
    <text evidence="5">The sequence shown here is derived from an EMBL/GenBank/DDBJ whole genome shotgun (WGS) entry which is preliminary data.</text>
</comment>
<feature type="compositionally biased region" description="Low complexity" evidence="3">
    <location>
        <begin position="1"/>
        <end position="13"/>
    </location>
</feature>
<keyword evidence="1 2" id="KW-0694">RNA-binding</keyword>
<dbReference type="Pfam" id="PF00076">
    <property type="entry name" value="RRM_1"/>
    <property type="match status" value="1"/>
</dbReference>
<feature type="region of interest" description="Disordered" evidence="3">
    <location>
        <begin position="183"/>
        <end position="202"/>
    </location>
</feature>
<feature type="compositionally biased region" description="Basic residues" evidence="3">
    <location>
        <begin position="45"/>
        <end position="54"/>
    </location>
</feature>
<feature type="domain" description="RRM" evidence="4">
    <location>
        <begin position="89"/>
        <end position="180"/>
    </location>
</feature>
<evidence type="ECO:0000259" key="4">
    <source>
        <dbReference type="PROSITE" id="PS50102"/>
    </source>
</evidence>
<dbReference type="OrthoDB" id="1875751at2759"/>
<dbReference type="InterPro" id="IPR000504">
    <property type="entry name" value="RRM_dom"/>
</dbReference>
<reference evidence="5" key="1">
    <citation type="submission" date="2021-03" db="EMBL/GenBank/DDBJ databases">
        <authorList>
            <person name="Tagirdzhanova G."/>
        </authorList>
    </citation>
    <scope>NUCLEOTIDE SEQUENCE</scope>
</reference>
<feature type="region of interest" description="Disordered" evidence="3">
    <location>
        <begin position="327"/>
        <end position="416"/>
    </location>
</feature>
<dbReference type="PROSITE" id="PS50102">
    <property type="entry name" value="RRM"/>
    <property type="match status" value="2"/>
</dbReference>
<dbReference type="PANTHER" id="PTHR23236">
    <property type="entry name" value="EUKARYOTIC TRANSLATION INITIATION FACTOR 4B/4H"/>
    <property type="match status" value="1"/>
</dbReference>
<evidence type="ECO:0000256" key="1">
    <source>
        <dbReference type="ARBA" id="ARBA00022884"/>
    </source>
</evidence>